<dbReference type="HOGENOM" id="CLU_013016_0_3_4"/>
<dbReference type="PANTHER" id="PTHR30472">
    <property type="entry name" value="FERRIC ENTEROBACTIN TRANSPORT SYSTEM PERMEASE PROTEIN"/>
    <property type="match status" value="1"/>
</dbReference>
<accession>Q1H0W3</accession>
<keyword evidence="4" id="KW-1003">Cell membrane</keyword>
<evidence type="ECO:0000256" key="6">
    <source>
        <dbReference type="ARBA" id="ARBA00022989"/>
    </source>
</evidence>
<dbReference type="AlphaFoldDB" id="Q1H0W3"/>
<dbReference type="Pfam" id="PF01032">
    <property type="entry name" value="FecCD"/>
    <property type="match status" value="1"/>
</dbReference>
<dbReference type="STRING" id="265072.Mfla_1606"/>
<proteinExistence type="inferred from homology"/>
<feature type="transmembrane region" description="Helical" evidence="8">
    <location>
        <begin position="121"/>
        <end position="144"/>
    </location>
</feature>
<dbReference type="Proteomes" id="UP000002440">
    <property type="component" value="Chromosome"/>
</dbReference>
<feature type="transmembrane region" description="Helical" evidence="8">
    <location>
        <begin position="223"/>
        <end position="243"/>
    </location>
</feature>
<keyword evidence="10" id="KW-1185">Reference proteome</keyword>
<dbReference type="Gene3D" id="1.10.3470.10">
    <property type="entry name" value="ABC transporter involved in vitamin B12 uptake, BtuC"/>
    <property type="match status" value="1"/>
</dbReference>
<dbReference type="GO" id="GO:0033214">
    <property type="term" value="P:siderophore-iron import into cell"/>
    <property type="evidence" value="ECO:0007669"/>
    <property type="project" value="TreeGrafter"/>
</dbReference>
<name>Q1H0W3_METFK</name>
<evidence type="ECO:0000313" key="10">
    <source>
        <dbReference type="Proteomes" id="UP000002440"/>
    </source>
</evidence>
<dbReference type="CDD" id="cd06550">
    <property type="entry name" value="TM_ABC_iron-siderophores_like"/>
    <property type="match status" value="1"/>
</dbReference>
<comment type="subcellular location">
    <subcellularLocation>
        <location evidence="1">Cell membrane</location>
        <topology evidence="1">Multi-pass membrane protein</topology>
    </subcellularLocation>
</comment>
<dbReference type="InterPro" id="IPR037294">
    <property type="entry name" value="ABC_BtuC-like"/>
</dbReference>
<protein>
    <submittedName>
        <fullName evidence="9">Transport system permease protein</fullName>
    </submittedName>
</protein>
<feature type="transmembrane region" description="Helical" evidence="8">
    <location>
        <begin position="312"/>
        <end position="331"/>
    </location>
</feature>
<evidence type="ECO:0000256" key="8">
    <source>
        <dbReference type="SAM" id="Phobius"/>
    </source>
</evidence>
<comment type="similarity">
    <text evidence="2">Belongs to the binding-protein-dependent transport system permease family. FecCD subfamily.</text>
</comment>
<evidence type="ECO:0000256" key="1">
    <source>
        <dbReference type="ARBA" id="ARBA00004651"/>
    </source>
</evidence>
<feature type="transmembrane region" description="Helical" evidence="8">
    <location>
        <begin position="343"/>
        <end position="362"/>
    </location>
</feature>
<gene>
    <name evidence="9" type="ordered locus">Mfla_1606</name>
</gene>
<evidence type="ECO:0000256" key="7">
    <source>
        <dbReference type="ARBA" id="ARBA00023136"/>
    </source>
</evidence>
<keyword evidence="6 8" id="KW-1133">Transmembrane helix</keyword>
<dbReference type="EMBL" id="CP000284">
    <property type="protein sequence ID" value="ABE49874.1"/>
    <property type="molecule type" value="Genomic_DNA"/>
</dbReference>
<dbReference type="PANTHER" id="PTHR30472:SF25">
    <property type="entry name" value="ABC TRANSPORTER PERMEASE PROTEIN MJ0876-RELATED"/>
    <property type="match status" value="1"/>
</dbReference>
<feature type="transmembrane region" description="Helical" evidence="8">
    <location>
        <begin position="150"/>
        <end position="169"/>
    </location>
</feature>
<dbReference type="InterPro" id="IPR000522">
    <property type="entry name" value="ABC_transptr_permease_BtuC"/>
</dbReference>
<feature type="transmembrane region" description="Helical" evidence="8">
    <location>
        <begin position="25"/>
        <end position="48"/>
    </location>
</feature>
<dbReference type="KEGG" id="mfa:Mfla_1606"/>
<dbReference type="GO" id="GO:0022857">
    <property type="term" value="F:transmembrane transporter activity"/>
    <property type="evidence" value="ECO:0007669"/>
    <property type="project" value="InterPro"/>
</dbReference>
<evidence type="ECO:0000256" key="4">
    <source>
        <dbReference type="ARBA" id="ARBA00022475"/>
    </source>
</evidence>
<evidence type="ECO:0000256" key="2">
    <source>
        <dbReference type="ARBA" id="ARBA00007935"/>
    </source>
</evidence>
<dbReference type="RefSeq" id="WP_011479828.1">
    <property type="nucleotide sequence ID" value="NC_007947.1"/>
</dbReference>
<feature type="transmembrane region" description="Helical" evidence="8">
    <location>
        <begin position="181"/>
        <end position="203"/>
    </location>
</feature>
<evidence type="ECO:0000313" key="9">
    <source>
        <dbReference type="EMBL" id="ABE49874.1"/>
    </source>
</evidence>
<dbReference type="SUPFAM" id="SSF81345">
    <property type="entry name" value="ABC transporter involved in vitamin B12 uptake, BtuC"/>
    <property type="match status" value="1"/>
</dbReference>
<evidence type="ECO:0000256" key="5">
    <source>
        <dbReference type="ARBA" id="ARBA00022692"/>
    </source>
</evidence>
<sequence>MSSSASSSMTLAGQATRSLQLRNRVLTGLTIILATLVVLAAGIGAVHIPPLDVLKLLMSPPGTSVWQSMPQEQLQQAMVLWNIRLPRLALGVLTGVALAVSGAAMQALLRNPLAEPGLVGVSGGAALFAALAIVLGGSWMVALHNVIGEFALPIFAFVGSLIATILIFAISTRQGQTSIALMLLAGIAIGSLCGALIGLMTFVATDLEMRSLNFWSLGSLGAATWPMVTMVACLSGSSVLILLKQSSALNTLALGEVQASLLGVSVKRLNQVCIGAIALAVGAVVSVTGIIGFIGLVAPHLVRLAVGPDQRLVMPASALVGAILVLLSDLLARTIAVPTEVPVGIITALLGVPFFLALLFRMRRKIGL</sequence>
<dbReference type="FunFam" id="1.10.3470.10:FF:000001">
    <property type="entry name" value="Vitamin B12 ABC transporter permease BtuC"/>
    <property type="match status" value="1"/>
</dbReference>
<reference evidence="9 10" key="1">
    <citation type="submission" date="2006-03" db="EMBL/GenBank/DDBJ databases">
        <title>Complete sequence of Methylobacillus flagellatus KT.</title>
        <authorList>
            <consortium name="US DOE Joint Genome Institute"/>
            <person name="Copeland A."/>
            <person name="Lucas S."/>
            <person name="Lapidus A."/>
            <person name="Barry K."/>
            <person name="Detter J.C."/>
            <person name="Glavina del Rio T."/>
            <person name="Hammon N."/>
            <person name="Israni S."/>
            <person name="Dalin E."/>
            <person name="Tice H."/>
            <person name="Pitluck S."/>
            <person name="Brettin T."/>
            <person name="Bruce D."/>
            <person name="Han C."/>
            <person name="Tapia R."/>
            <person name="Saunders E."/>
            <person name="Gilna P."/>
            <person name="Schmutz J."/>
            <person name="Larimer F."/>
            <person name="Land M."/>
            <person name="Kyrpides N."/>
            <person name="Anderson I."/>
            <person name="Richardson P."/>
        </authorList>
    </citation>
    <scope>NUCLEOTIDE SEQUENCE [LARGE SCALE GENOMIC DNA]</scope>
    <source>
        <strain evidence="10">KT / ATCC 51484 / DSM 6875</strain>
    </source>
</reference>
<keyword evidence="3" id="KW-0813">Transport</keyword>
<keyword evidence="7 8" id="KW-0472">Membrane</keyword>
<feature type="transmembrane region" description="Helical" evidence="8">
    <location>
        <begin position="272"/>
        <end position="300"/>
    </location>
</feature>
<keyword evidence="5 8" id="KW-0812">Transmembrane</keyword>
<evidence type="ECO:0000256" key="3">
    <source>
        <dbReference type="ARBA" id="ARBA00022448"/>
    </source>
</evidence>
<dbReference type="OrthoDB" id="9782305at2"/>
<feature type="transmembrane region" description="Helical" evidence="8">
    <location>
        <begin position="88"/>
        <end position="109"/>
    </location>
</feature>
<dbReference type="GO" id="GO:0005886">
    <property type="term" value="C:plasma membrane"/>
    <property type="evidence" value="ECO:0007669"/>
    <property type="project" value="UniProtKB-SubCell"/>
</dbReference>
<organism evidence="9 10">
    <name type="scientific">Methylobacillus flagellatus (strain ATCC 51484 / DSM 6875 / VKM B-1610 / KT)</name>
    <dbReference type="NCBI Taxonomy" id="265072"/>
    <lineage>
        <taxon>Bacteria</taxon>
        <taxon>Pseudomonadati</taxon>
        <taxon>Pseudomonadota</taxon>
        <taxon>Betaproteobacteria</taxon>
        <taxon>Nitrosomonadales</taxon>
        <taxon>Methylophilaceae</taxon>
        <taxon>Methylobacillus</taxon>
    </lineage>
</organism>
<dbReference type="eggNOG" id="COG0609">
    <property type="taxonomic scope" value="Bacteria"/>
</dbReference>